<evidence type="ECO:0000313" key="1">
    <source>
        <dbReference type="EMBL" id="EOA86125.1"/>
    </source>
</evidence>
<name>R0IMA9_EXST2</name>
<sequence>MSGVLCCWANISEEVAEWFEDEYLATTVNENVAHSVHCEVTSSGMENEPVGKLDSPWPYLTIHEVYSVDEANKTTNDRIKNPPAPLVASPLNGSRFDIRTYREIKRWQAEDWEGEGGDIEHVASVAAMEWSIEAYKKEEIMKFYTDVVGPTISSSPDVLRFRVFEIDSATTIEGEKSEVKEKENLHQLFTLVELESEEWPWDVVIDLAEEQAWKDYFEKQHCVKWQLSHYLVRKAFHKENRGPAASK</sequence>
<dbReference type="OrthoDB" id="3753685at2759"/>
<accession>R0IMA9</accession>
<gene>
    <name evidence="1" type="ORF">SETTUDRAFT_110196</name>
</gene>
<reference evidence="1 2" key="1">
    <citation type="journal article" date="2012" name="PLoS Pathog.">
        <title>Diverse lifestyles and strategies of plant pathogenesis encoded in the genomes of eighteen Dothideomycetes fungi.</title>
        <authorList>
            <person name="Ohm R.A."/>
            <person name="Feau N."/>
            <person name="Henrissat B."/>
            <person name="Schoch C.L."/>
            <person name="Horwitz B.A."/>
            <person name="Barry K.W."/>
            <person name="Condon B.J."/>
            <person name="Copeland A.C."/>
            <person name="Dhillon B."/>
            <person name="Glaser F."/>
            <person name="Hesse C.N."/>
            <person name="Kosti I."/>
            <person name="LaButti K."/>
            <person name="Lindquist E.A."/>
            <person name="Lucas S."/>
            <person name="Salamov A.A."/>
            <person name="Bradshaw R.E."/>
            <person name="Ciuffetti L."/>
            <person name="Hamelin R.C."/>
            <person name="Kema G.H.J."/>
            <person name="Lawrence C."/>
            <person name="Scott J.A."/>
            <person name="Spatafora J.W."/>
            <person name="Turgeon B.G."/>
            <person name="de Wit P.J.G.M."/>
            <person name="Zhong S."/>
            <person name="Goodwin S.B."/>
            <person name="Grigoriev I.V."/>
        </authorList>
    </citation>
    <scope>NUCLEOTIDE SEQUENCE [LARGE SCALE GENOMIC DNA]</scope>
    <source>
        <strain evidence="2">28A</strain>
    </source>
</reference>
<dbReference type="HOGENOM" id="CLU_097649_0_0_1"/>
<dbReference type="eggNOG" id="ENOG502TD6D">
    <property type="taxonomic scope" value="Eukaryota"/>
</dbReference>
<proteinExistence type="predicted"/>
<dbReference type="RefSeq" id="XP_008026141.1">
    <property type="nucleotide sequence ID" value="XM_008027950.1"/>
</dbReference>
<dbReference type="EMBL" id="KB908604">
    <property type="protein sequence ID" value="EOA86125.1"/>
    <property type="molecule type" value="Genomic_DNA"/>
</dbReference>
<dbReference type="AlphaFoldDB" id="R0IMA9"/>
<evidence type="ECO:0000313" key="2">
    <source>
        <dbReference type="Proteomes" id="UP000016935"/>
    </source>
</evidence>
<protein>
    <submittedName>
        <fullName evidence="1">Uncharacterized protein</fullName>
    </submittedName>
</protein>
<dbReference type="GeneID" id="19395405"/>
<dbReference type="Proteomes" id="UP000016935">
    <property type="component" value="Unassembled WGS sequence"/>
</dbReference>
<keyword evidence="2" id="KW-1185">Reference proteome</keyword>
<reference evidence="1 2" key="2">
    <citation type="journal article" date="2013" name="PLoS Genet.">
        <title>Comparative genome structure, secondary metabolite, and effector coding capacity across Cochliobolus pathogens.</title>
        <authorList>
            <person name="Condon B.J."/>
            <person name="Leng Y."/>
            <person name="Wu D."/>
            <person name="Bushley K.E."/>
            <person name="Ohm R.A."/>
            <person name="Otillar R."/>
            <person name="Martin J."/>
            <person name="Schackwitz W."/>
            <person name="Grimwood J."/>
            <person name="MohdZainudin N."/>
            <person name="Xue C."/>
            <person name="Wang R."/>
            <person name="Manning V.A."/>
            <person name="Dhillon B."/>
            <person name="Tu Z.J."/>
            <person name="Steffenson B.J."/>
            <person name="Salamov A."/>
            <person name="Sun H."/>
            <person name="Lowry S."/>
            <person name="LaButti K."/>
            <person name="Han J."/>
            <person name="Copeland A."/>
            <person name="Lindquist E."/>
            <person name="Barry K."/>
            <person name="Schmutz J."/>
            <person name="Baker S.E."/>
            <person name="Ciuffetti L.M."/>
            <person name="Grigoriev I.V."/>
            <person name="Zhong S."/>
            <person name="Turgeon B.G."/>
        </authorList>
    </citation>
    <scope>NUCLEOTIDE SEQUENCE [LARGE SCALE GENOMIC DNA]</scope>
    <source>
        <strain evidence="2">28A</strain>
    </source>
</reference>
<organism evidence="1 2">
    <name type="scientific">Exserohilum turcicum (strain 28A)</name>
    <name type="common">Northern leaf blight fungus</name>
    <name type="synonym">Setosphaeria turcica</name>
    <dbReference type="NCBI Taxonomy" id="671987"/>
    <lineage>
        <taxon>Eukaryota</taxon>
        <taxon>Fungi</taxon>
        <taxon>Dikarya</taxon>
        <taxon>Ascomycota</taxon>
        <taxon>Pezizomycotina</taxon>
        <taxon>Dothideomycetes</taxon>
        <taxon>Pleosporomycetidae</taxon>
        <taxon>Pleosporales</taxon>
        <taxon>Pleosporineae</taxon>
        <taxon>Pleosporaceae</taxon>
        <taxon>Exserohilum</taxon>
    </lineage>
</organism>